<feature type="compositionally biased region" description="Basic and acidic residues" evidence="1">
    <location>
        <begin position="946"/>
        <end position="956"/>
    </location>
</feature>
<evidence type="ECO:0000313" key="3">
    <source>
        <dbReference type="EMBL" id="GEX43898.1"/>
    </source>
</evidence>
<feature type="compositionally biased region" description="Basic and acidic residues" evidence="1">
    <location>
        <begin position="647"/>
        <end position="664"/>
    </location>
</feature>
<dbReference type="AlphaFoldDB" id="A0A699H730"/>
<protein>
    <recommendedName>
        <fullName evidence="2">Reverse transcriptase Ty1/copia-type domain-containing protein</fullName>
    </recommendedName>
</protein>
<feature type="region of interest" description="Disordered" evidence="1">
    <location>
        <begin position="946"/>
        <end position="995"/>
    </location>
</feature>
<name>A0A699H730_TANCI</name>
<gene>
    <name evidence="3" type="ORF">Tci_315873</name>
</gene>
<evidence type="ECO:0000256" key="1">
    <source>
        <dbReference type="SAM" id="MobiDB-lite"/>
    </source>
</evidence>
<feature type="non-terminal residue" evidence="3">
    <location>
        <position position="1270"/>
    </location>
</feature>
<feature type="compositionally biased region" description="Acidic residues" evidence="1">
    <location>
        <begin position="536"/>
        <end position="607"/>
    </location>
</feature>
<organism evidence="3">
    <name type="scientific">Tanacetum cinerariifolium</name>
    <name type="common">Dalmatian daisy</name>
    <name type="synonym">Chrysanthemum cinerariifolium</name>
    <dbReference type="NCBI Taxonomy" id="118510"/>
    <lineage>
        <taxon>Eukaryota</taxon>
        <taxon>Viridiplantae</taxon>
        <taxon>Streptophyta</taxon>
        <taxon>Embryophyta</taxon>
        <taxon>Tracheophyta</taxon>
        <taxon>Spermatophyta</taxon>
        <taxon>Magnoliopsida</taxon>
        <taxon>eudicotyledons</taxon>
        <taxon>Gunneridae</taxon>
        <taxon>Pentapetalae</taxon>
        <taxon>asterids</taxon>
        <taxon>campanulids</taxon>
        <taxon>Asterales</taxon>
        <taxon>Asteraceae</taxon>
        <taxon>Asteroideae</taxon>
        <taxon>Anthemideae</taxon>
        <taxon>Anthemidinae</taxon>
        <taxon>Tanacetum</taxon>
    </lineage>
</organism>
<evidence type="ECO:0000259" key="2">
    <source>
        <dbReference type="Pfam" id="PF07727"/>
    </source>
</evidence>
<dbReference type="PANTHER" id="PTHR11439:SF486">
    <property type="entry name" value="RLK (RECEPTOR-LIKE KINASE) PROTEIN, PUTATIVE-RELATED"/>
    <property type="match status" value="1"/>
</dbReference>
<feature type="domain" description="Reverse transcriptase Ty1/copia-type" evidence="2">
    <location>
        <begin position="2"/>
        <end position="88"/>
    </location>
</feature>
<dbReference type="EMBL" id="BKCJ010108350">
    <property type="protein sequence ID" value="GEX43898.1"/>
    <property type="molecule type" value="Genomic_DNA"/>
</dbReference>
<dbReference type="PANTHER" id="PTHR11439">
    <property type="entry name" value="GAG-POL-RELATED RETROTRANSPOSON"/>
    <property type="match status" value="1"/>
</dbReference>
<comment type="caution">
    <text evidence="3">The sequence shown here is derived from an EMBL/GenBank/DDBJ whole genome shotgun (WGS) entry which is preliminary data.</text>
</comment>
<reference evidence="3" key="1">
    <citation type="journal article" date="2019" name="Sci. Rep.">
        <title>Draft genome of Tanacetum cinerariifolium, the natural source of mosquito coil.</title>
        <authorList>
            <person name="Yamashiro T."/>
            <person name="Shiraishi A."/>
            <person name="Satake H."/>
            <person name="Nakayama K."/>
        </authorList>
    </citation>
    <scope>NUCLEOTIDE SEQUENCE</scope>
</reference>
<sequence>MVVYQIDAKTAFLNGNLQEEVYVSQPDGFVDPDNPNHLHKLKKVLYGLKQAPCAWYDMLSSFLISQDFYKGSMDPTLFIHRNGNDLLLSKYTLESLKKYGFESCDLVDTPMVEKSKLDEDKEGKAVDPSHYRGMIGTLLYLTASRPDLQFAICMCARYQARPTEKHLHAVKRIFRYLRGTVNWGLWYPKDSSIALTAFADADHADCQDTHRSTSDQQVALDEVLVPHASRLRIGKSNFRLRSDLKSKESTLQVATATVHHHSIRFKMNNKKHIVNLKYFREMLQISPRILNQQFNELPFEEEILAFLKELGHSGEIKMITDVNINKLHQPWRSFAAVINKCLSGKSTGYDILCLSQAQILWGMYHKKNVDFAYLLWEDFMYQVEHKDAKKSNEMYHPQFTKLISRHQNTQQYGAILPVELTNKAIRNSESYKEHYAIALGAEPLKKKSSVRKKQSSSDTTVPPPTAKGKILKTSATVALTEAGQIKLATKRSLTQTHISHASGSGADEGTCIIQGVPKVPAYESDDEEISWKSSGDDDDDEVKISEHDDDVDDQCEDDDQNDDDDHDEQSDDDDQKDQDDADQDDQDNDDQGDDDDEQSDSDNDDDDFIHLKFSSHDEEAKYEESFDPIVRTPSQNDDDEDNDEDSDRMNVEEDEGANKEDDANELYRDVNIHLEEFVCVISLSLEHAQLSPDTGSDSIFDSTPRVDVQVTTTAEPPLLSAITLPPPIISIIPHVQQTTAPSPANVPSSSLQDLPNFGSLFRFDHRLKTIETNFSKFMQTNQFAKAVSSIPDIVDKYIDHRINEAMEVAVQLQSDRLRDEAQAKNEDFINKLDENIQKIIKEQVKEQVKVPISKILPKIKKTVNEQLEAKVLIRSSNSSETSYAVAADLSELELKKILIEKMESNKSIHRSNEQKNLYKSLVDAYECDKLILDTYGDTITLKRHRDDADKDEEPFARSKRGSKRRREGKEPESTSAQKEKTSKTSRKSTEGSKFQHKIASEFAPAEEPINLAKKTDSCTSFNELMDTPINFYTFVMNRLKVDTLTSELLTGPTYELMKGSCKSLVELKFFLEELYKASTDQLDWNNLEGQQYPHDLLKLLPLIPNSRGHRVIPFDHFINNDLEDDDKLYKFKEGDFKRLRIQDIEDILLFSVQGKLTNLTVNERFTFNVSLRMFTRSIVIQRHVEDLQLGVESYQKKLNLTKPDTYRLGLKRKEAYTDYSNPRAHIDILIPWCPKQGGTYTEGEPLQAFYSFKFVGIKRLLDDIRVTVAQ</sequence>
<proteinExistence type="predicted"/>
<accession>A0A699H730</accession>
<dbReference type="SUPFAM" id="SSF56672">
    <property type="entry name" value="DNA/RNA polymerases"/>
    <property type="match status" value="1"/>
</dbReference>
<dbReference type="Pfam" id="PF07727">
    <property type="entry name" value="RVT_2"/>
    <property type="match status" value="1"/>
</dbReference>
<dbReference type="InterPro" id="IPR043502">
    <property type="entry name" value="DNA/RNA_pol_sf"/>
</dbReference>
<feature type="compositionally biased region" description="Basic and acidic residues" evidence="1">
    <location>
        <begin position="608"/>
        <end position="624"/>
    </location>
</feature>
<feature type="region of interest" description="Disordered" evidence="1">
    <location>
        <begin position="447"/>
        <end position="468"/>
    </location>
</feature>
<feature type="region of interest" description="Disordered" evidence="1">
    <location>
        <begin position="520"/>
        <end position="664"/>
    </location>
</feature>
<dbReference type="InterPro" id="IPR013103">
    <property type="entry name" value="RVT_2"/>
</dbReference>
<feature type="compositionally biased region" description="Acidic residues" evidence="1">
    <location>
        <begin position="636"/>
        <end position="646"/>
    </location>
</feature>
<feature type="compositionally biased region" description="Basic and acidic residues" evidence="1">
    <location>
        <begin position="967"/>
        <end position="990"/>
    </location>
</feature>
<feature type="compositionally biased region" description="Basic residues" evidence="1">
    <location>
        <begin position="957"/>
        <end position="966"/>
    </location>
</feature>